<evidence type="ECO:0000313" key="2">
    <source>
        <dbReference type="EMBL" id="CAB5221200.1"/>
    </source>
</evidence>
<dbReference type="EMBL" id="LR798288">
    <property type="protein sequence ID" value="CAB5221200.1"/>
    <property type="molecule type" value="Genomic_DNA"/>
</dbReference>
<proteinExistence type="predicted"/>
<feature type="coiled-coil region" evidence="1">
    <location>
        <begin position="38"/>
        <end position="65"/>
    </location>
</feature>
<gene>
    <name evidence="2" type="ORF">UFOVP247_106</name>
</gene>
<protein>
    <submittedName>
        <fullName evidence="2">Uncharacterized protein</fullName>
    </submittedName>
</protein>
<keyword evidence="1" id="KW-0175">Coiled coil</keyword>
<reference evidence="2" key="1">
    <citation type="submission" date="2020-05" db="EMBL/GenBank/DDBJ databases">
        <authorList>
            <person name="Chiriac C."/>
            <person name="Salcher M."/>
            <person name="Ghai R."/>
            <person name="Kavagutti S V."/>
        </authorList>
    </citation>
    <scope>NUCLEOTIDE SEQUENCE</scope>
</reference>
<organism evidence="2">
    <name type="scientific">uncultured Caudovirales phage</name>
    <dbReference type="NCBI Taxonomy" id="2100421"/>
    <lineage>
        <taxon>Viruses</taxon>
        <taxon>Duplodnaviria</taxon>
        <taxon>Heunggongvirae</taxon>
        <taxon>Uroviricota</taxon>
        <taxon>Caudoviricetes</taxon>
        <taxon>Peduoviridae</taxon>
        <taxon>Maltschvirus</taxon>
        <taxon>Maltschvirus maltsch</taxon>
    </lineage>
</organism>
<evidence type="ECO:0000256" key="1">
    <source>
        <dbReference type="SAM" id="Coils"/>
    </source>
</evidence>
<name>A0A6J7WTW2_9CAUD</name>
<sequence length="67" mass="7785">MTNILPTDGFIRSNDNPGALINVDNRALQAYKHRREREMSKQDEINSLKQELEDMKSLLSQVLEKLK</sequence>
<accession>A0A6J7WTW2</accession>